<dbReference type="AlphaFoldDB" id="A0AA87Q6M4"/>
<name>A0AA87Q6M4_RHIRH</name>
<feature type="domain" description="HTH tetR-type" evidence="5">
    <location>
        <begin position="23"/>
        <end position="83"/>
    </location>
</feature>
<gene>
    <name evidence="6" type="ORF">RRH01S_23_00160</name>
</gene>
<evidence type="ECO:0000256" key="1">
    <source>
        <dbReference type="ARBA" id="ARBA00023015"/>
    </source>
</evidence>
<dbReference type="Pfam" id="PF13305">
    <property type="entry name" value="TetR_C_33"/>
    <property type="match status" value="1"/>
</dbReference>
<proteinExistence type="predicted"/>
<dbReference type="EMBL" id="BAYX01000023">
    <property type="protein sequence ID" value="GAJ96510.1"/>
    <property type="molecule type" value="Genomic_DNA"/>
</dbReference>
<dbReference type="InterPro" id="IPR001647">
    <property type="entry name" value="HTH_TetR"/>
</dbReference>
<dbReference type="PANTHER" id="PTHR30055:SF220">
    <property type="entry name" value="TETR-FAMILY REGULATORY PROTEIN"/>
    <property type="match status" value="1"/>
</dbReference>
<dbReference type="GO" id="GO:0003700">
    <property type="term" value="F:DNA-binding transcription factor activity"/>
    <property type="evidence" value="ECO:0007669"/>
    <property type="project" value="TreeGrafter"/>
</dbReference>
<dbReference type="RefSeq" id="WP_042476583.1">
    <property type="nucleotide sequence ID" value="NZ_BAYX01000023.1"/>
</dbReference>
<evidence type="ECO:0000256" key="2">
    <source>
        <dbReference type="ARBA" id="ARBA00023125"/>
    </source>
</evidence>
<dbReference type="PANTHER" id="PTHR30055">
    <property type="entry name" value="HTH-TYPE TRANSCRIPTIONAL REGULATOR RUTR"/>
    <property type="match status" value="1"/>
</dbReference>
<organism evidence="6 7">
    <name type="scientific">Rhizobium rhizogenes NBRC 13257</name>
    <dbReference type="NCBI Taxonomy" id="1220581"/>
    <lineage>
        <taxon>Bacteria</taxon>
        <taxon>Pseudomonadati</taxon>
        <taxon>Pseudomonadota</taxon>
        <taxon>Alphaproteobacteria</taxon>
        <taxon>Hyphomicrobiales</taxon>
        <taxon>Rhizobiaceae</taxon>
        <taxon>Rhizobium/Agrobacterium group</taxon>
        <taxon>Rhizobium</taxon>
    </lineage>
</organism>
<dbReference type="InterPro" id="IPR025996">
    <property type="entry name" value="MT1864/Rv1816-like_C"/>
</dbReference>
<dbReference type="SUPFAM" id="SSF46689">
    <property type="entry name" value="Homeodomain-like"/>
    <property type="match status" value="1"/>
</dbReference>
<dbReference type="PRINTS" id="PR00455">
    <property type="entry name" value="HTHTETR"/>
</dbReference>
<evidence type="ECO:0000256" key="3">
    <source>
        <dbReference type="ARBA" id="ARBA00023163"/>
    </source>
</evidence>
<sequence>MSNSSITLAEIASPIGAKPYHHGNLVEALLAAAIELIEAEGLEKLSIRDVAKRVGVSPGAPFRHFRTKADLLTAVAEQSMARLTASVQDALATCSRPDPIARLTAIGRGYLKWALGNPTHFQIISSRTLIRFEESDALVQQNNAIRLLMLELVSAAQMQGLIRRDVPAEDFVLNARAFAYGLARMATDGHFPEWHVTQSPEVAAENALRLYLEMLTGREPKG</sequence>
<evidence type="ECO:0000259" key="5">
    <source>
        <dbReference type="PROSITE" id="PS50977"/>
    </source>
</evidence>
<reference evidence="6 7" key="1">
    <citation type="submission" date="2014-05" db="EMBL/GenBank/DDBJ databases">
        <title>Whole genome shotgun sequence of Rhizobium rhizogenes NBRC 13257.</title>
        <authorList>
            <person name="Katano-Makiyama Y."/>
            <person name="Hosoyama A."/>
            <person name="Hashimoto M."/>
            <person name="Hosoyama Y."/>
            <person name="Noguchi M."/>
            <person name="Tsuchikane K."/>
            <person name="Kimura A."/>
            <person name="Ohji S."/>
            <person name="Ichikawa N."/>
            <person name="Yamazoe A."/>
            <person name="Fujita N."/>
        </authorList>
    </citation>
    <scope>NUCLEOTIDE SEQUENCE [LARGE SCALE GENOMIC DNA]</scope>
    <source>
        <strain evidence="6 7">NBRC 13257</strain>
    </source>
</reference>
<dbReference type="InterPro" id="IPR036271">
    <property type="entry name" value="Tet_transcr_reg_TetR-rel_C_sf"/>
</dbReference>
<dbReference type="SUPFAM" id="SSF48498">
    <property type="entry name" value="Tetracyclin repressor-like, C-terminal domain"/>
    <property type="match status" value="1"/>
</dbReference>
<dbReference type="PROSITE" id="PS50977">
    <property type="entry name" value="HTH_TETR_2"/>
    <property type="match status" value="1"/>
</dbReference>
<protein>
    <submittedName>
        <fullName evidence="6">TetR family transcriptional regulator</fullName>
    </submittedName>
</protein>
<keyword evidence="3" id="KW-0804">Transcription</keyword>
<comment type="caution">
    <text evidence="6">The sequence shown here is derived from an EMBL/GenBank/DDBJ whole genome shotgun (WGS) entry which is preliminary data.</text>
</comment>
<dbReference type="InterPro" id="IPR050109">
    <property type="entry name" value="HTH-type_TetR-like_transc_reg"/>
</dbReference>
<dbReference type="GO" id="GO:0000976">
    <property type="term" value="F:transcription cis-regulatory region binding"/>
    <property type="evidence" value="ECO:0007669"/>
    <property type="project" value="TreeGrafter"/>
</dbReference>
<dbReference type="Gene3D" id="1.10.357.10">
    <property type="entry name" value="Tetracycline Repressor, domain 2"/>
    <property type="match status" value="1"/>
</dbReference>
<dbReference type="Pfam" id="PF00440">
    <property type="entry name" value="TetR_N"/>
    <property type="match status" value="1"/>
</dbReference>
<accession>A0AA87Q6M4</accession>
<dbReference type="InterPro" id="IPR009057">
    <property type="entry name" value="Homeodomain-like_sf"/>
</dbReference>
<keyword evidence="2 4" id="KW-0238">DNA-binding</keyword>
<evidence type="ECO:0000256" key="4">
    <source>
        <dbReference type="PROSITE-ProRule" id="PRU00335"/>
    </source>
</evidence>
<feature type="DNA-binding region" description="H-T-H motif" evidence="4">
    <location>
        <begin position="46"/>
        <end position="65"/>
    </location>
</feature>
<evidence type="ECO:0000313" key="7">
    <source>
        <dbReference type="Proteomes" id="UP000026941"/>
    </source>
</evidence>
<keyword evidence="1" id="KW-0805">Transcription regulation</keyword>
<dbReference type="Proteomes" id="UP000026941">
    <property type="component" value="Unassembled WGS sequence"/>
</dbReference>
<evidence type="ECO:0000313" key="6">
    <source>
        <dbReference type="EMBL" id="GAJ96510.1"/>
    </source>
</evidence>